<feature type="transmembrane region" description="Helical" evidence="6">
    <location>
        <begin position="12"/>
        <end position="29"/>
    </location>
</feature>
<dbReference type="NCBIfam" id="TIGR03954">
    <property type="entry name" value="integ_memb_HG"/>
    <property type="match status" value="1"/>
</dbReference>
<keyword evidence="5 6" id="KW-0472">Membrane</keyword>
<evidence type="ECO:0000256" key="2">
    <source>
        <dbReference type="ARBA" id="ARBA00022475"/>
    </source>
</evidence>
<evidence type="ECO:0000259" key="7">
    <source>
        <dbReference type="Pfam" id="PF12823"/>
    </source>
</evidence>
<dbReference type="Pfam" id="PF12823">
    <property type="entry name" value="DUF3817"/>
    <property type="match status" value="1"/>
</dbReference>
<reference evidence="8 9" key="1">
    <citation type="submission" date="2018-03" db="EMBL/GenBank/DDBJ databases">
        <title>Comparative genomics illustrates the genes involved in a hyperalkaliphilic mechanisms of Serpentinomonas isolated from highly-alkaline calcium-rich serpentinized springs.</title>
        <authorList>
            <person name="Suzuki S."/>
            <person name="Ishii S."/>
            <person name="Walworth N."/>
            <person name="Bird L."/>
            <person name="Kuenen J.G."/>
            <person name="Nealson K.H."/>
        </authorList>
    </citation>
    <scope>NUCLEOTIDE SEQUENCE [LARGE SCALE GENOMIC DNA]</scope>
    <source>
        <strain evidence="8 9">P1</strain>
    </source>
</reference>
<evidence type="ECO:0000256" key="5">
    <source>
        <dbReference type="ARBA" id="ARBA00023136"/>
    </source>
</evidence>
<dbReference type="PANTHER" id="PTHR40077:SF1">
    <property type="entry name" value="MEMBRANE PROTEIN"/>
    <property type="match status" value="1"/>
</dbReference>
<dbReference type="PANTHER" id="PTHR40077">
    <property type="entry name" value="MEMBRANE PROTEIN-RELATED"/>
    <property type="match status" value="1"/>
</dbReference>
<feature type="domain" description="DUF3817" evidence="7">
    <location>
        <begin position="6"/>
        <end position="87"/>
    </location>
</feature>
<feature type="transmembrane region" description="Helical" evidence="6">
    <location>
        <begin position="41"/>
        <end position="62"/>
    </location>
</feature>
<protein>
    <recommendedName>
        <fullName evidence="7">DUF3817 domain-containing protein</fullName>
    </recommendedName>
</protein>
<dbReference type="OrthoDB" id="8665419at2"/>
<comment type="subcellular location">
    <subcellularLocation>
        <location evidence="1">Cell membrane</location>
        <topology evidence="1">Multi-pass membrane protein</topology>
    </subcellularLocation>
</comment>
<evidence type="ECO:0000313" key="8">
    <source>
        <dbReference type="EMBL" id="PRD65854.1"/>
    </source>
</evidence>
<evidence type="ECO:0000313" key="9">
    <source>
        <dbReference type="Proteomes" id="UP000238589"/>
    </source>
</evidence>
<comment type="caution">
    <text evidence="8">The sequence shown here is derived from an EMBL/GenBank/DDBJ whole genome shotgun (WGS) entry which is preliminary data.</text>
</comment>
<keyword evidence="3 6" id="KW-0812">Transmembrane</keyword>
<name>A0A2S9K621_9BURK</name>
<organism evidence="8 9">
    <name type="scientific">Malikia granosa</name>
    <dbReference type="NCBI Taxonomy" id="263067"/>
    <lineage>
        <taxon>Bacteria</taxon>
        <taxon>Pseudomonadati</taxon>
        <taxon>Pseudomonadota</taxon>
        <taxon>Betaproteobacteria</taxon>
        <taxon>Burkholderiales</taxon>
        <taxon>Comamonadaceae</taxon>
        <taxon>Malikia</taxon>
    </lineage>
</organism>
<evidence type="ECO:0000256" key="3">
    <source>
        <dbReference type="ARBA" id="ARBA00022692"/>
    </source>
</evidence>
<feature type="transmembrane region" description="Helical" evidence="6">
    <location>
        <begin position="69"/>
        <end position="91"/>
    </location>
</feature>
<evidence type="ECO:0000256" key="6">
    <source>
        <dbReference type="SAM" id="Phobius"/>
    </source>
</evidence>
<dbReference type="RefSeq" id="WP_105747885.1">
    <property type="nucleotide sequence ID" value="NZ_PVLQ01000023.1"/>
</dbReference>
<dbReference type="AlphaFoldDB" id="A0A2S9K621"/>
<accession>A0A2S9K621</accession>
<dbReference type="InterPro" id="IPR023845">
    <property type="entry name" value="DUF3817_TM"/>
</dbReference>
<dbReference type="Proteomes" id="UP000238589">
    <property type="component" value="Unassembled WGS sequence"/>
</dbReference>
<sequence>MNPILRPLRLASFAEGATLIALLLVAVPLKRLAGLPEAVSVMGPIHGAAFLIYLAMVLSYSLKGHLRPVAVPGLLLAAFVPFGAFLVGPLFRSRS</sequence>
<proteinExistence type="predicted"/>
<keyword evidence="2" id="KW-1003">Cell membrane</keyword>
<dbReference type="EMBL" id="PVLQ01000023">
    <property type="protein sequence ID" value="PRD65854.1"/>
    <property type="molecule type" value="Genomic_DNA"/>
</dbReference>
<evidence type="ECO:0000256" key="4">
    <source>
        <dbReference type="ARBA" id="ARBA00022989"/>
    </source>
</evidence>
<keyword evidence="4 6" id="KW-1133">Transmembrane helix</keyword>
<keyword evidence="9" id="KW-1185">Reference proteome</keyword>
<evidence type="ECO:0000256" key="1">
    <source>
        <dbReference type="ARBA" id="ARBA00004651"/>
    </source>
</evidence>
<gene>
    <name evidence="8" type="ORF">C6P64_07075</name>
</gene>
<dbReference type="GO" id="GO:0005886">
    <property type="term" value="C:plasma membrane"/>
    <property type="evidence" value="ECO:0007669"/>
    <property type="project" value="UniProtKB-SubCell"/>
</dbReference>